<comment type="caution">
    <text evidence="1">The sequence shown here is derived from an EMBL/GenBank/DDBJ whole genome shotgun (WGS) entry which is preliminary data.</text>
</comment>
<reference evidence="1" key="2">
    <citation type="submission" date="2023-01" db="EMBL/GenBank/DDBJ databases">
        <authorList>
            <person name="Sun Q."/>
            <person name="Evtushenko L."/>
        </authorList>
    </citation>
    <scope>NUCLEOTIDE SEQUENCE</scope>
    <source>
        <strain evidence="1">VKM B-1499</strain>
    </source>
</reference>
<evidence type="ECO:0000313" key="1">
    <source>
        <dbReference type="EMBL" id="GLK49624.1"/>
    </source>
</evidence>
<sequence length="72" mass="7728">MAGPFTDLALEGETVDAICWRNLRRSAPAIEQVLKANPNLADHGPFLPRGTPVLFPVTATAPATSAMINLWN</sequence>
<reference evidence="1" key="1">
    <citation type="journal article" date="2014" name="Int. J. Syst. Evol. Microbiol.">
        <title>Complete genome of a new Firmicutes species belonging to the dominant human colonic microbiota ('Ruminococcus bicirculans') reveals two chromosomes and a selective capacity to utilize plant glucans.</title>
        <authorList>
            <consortium name="NISC Comparative Sequencing Program"/>
            <person name="Wegmann U."/>
            <person name="Louis P."/>
            <person name="Goesmann A."/>
            <person name="Henrissat B."/>
            <person name="Duncan S.H."/>
            <person name="Flint H.J."/>
        </authorList>
    </citation>
    <scope>NUCLEOTIDE SEQUENCE</scope>
    <source>
        <strain evidence="1">VKM B-1499</strain>
    </source>
</reference>
<proteinExistence type="predicted"/>
<organism evidence="1 2">
    <name type="scientific">Brevundimonas intermedia</name>
    <dbReference type="NCBI Taxonomy" id="74315"/>
    <lineage>
        <taxon>Bacteria</taxon>
        <taxon>Pseudomonadati</taxon>
        <taxon>Pseudomonadota</taxon>
        <taxon>Alphaproteobacteria</taxon>
        <taxon>Caulobacterales</taxon>
        <taxon>Caulobacteraceae</taxon>
        <taxon>Brevundimonas</taxon>
    </lineage>
</organism>
<name>A0ABQ5T9Y6_9CAUL</name>
<dbReference type="Pfam" id="PF05489">
    <property type="entry name" value="Phage_tail_X"/>
    <property type="match status" value="1"/>
</dbReference>
<dbReference type="RefSeq" id="WP_271165814.1">
    <property type="nucleotide sequence ID" value="NZ_BSFD01000010.1"/>
</dbReference>
<dbReference type="InterPro" id="IPR008861">
    <property type="entry name" value="GpX-like"/>
</dbReference>
<accession>A0ABQ5T9Y6</accession>
<protein>
    <submittedName>
        <fullName evidence="1">Tail protein X</fullName>
    </submittedName>
</protein>
<gene>
    <name evidence="1" type="ORF">GCM10017620_25970</name>
</gene>
<dbReference type="Proteomes" id="UP001143509">
    <property type="component" value="Unassembled WGS sequence"/>
</dbReference>
<keyword evidence="2" id="KW-1185">Reference proteome</keyword>
<dbReference type="EMBL" id="BSFD01000010">
    <property type="protein sequence ID" value="GLK49624.1"/>
    <property type="molecule type" value="Genomic_DNA"/>
</dbReference>
<evidence type="ECO:0000313" key="2">
    <source>
        <dbReference type="Proteomes" id="UP001143509"/>
    </source>
</evidence>